<dbReference type="InterPro" id="IPR050447">
    <property type="entry name" value="Erg6_SMT_methyltransf"/>
</dbReference>
<dbReference type="Gene3D" id="3.40.50.150">
    <property type="entry name" value="Vaccinia Virus protein VP39"/>
    <property type="match status" value="1"/>
</dbReference>
<evidence type="ECO:0000313" key="6">
    <source>
        <dbReference type="Proteomes" id="UP001287356"/>
    </source>
</evidence>
<name>A0AAE0K0T8_9PEZI</name>
<dbReference type="GO" id="GO:0032259">
    <property type="term" value="P:methylation"/>
    <property type="evidence" value="ECO:0007669"/>
    <property type="project" value="UniProtKB-KW"/>
</dbReference>
<dbReference type="PANTHER" id="PTHR44068">
    <property type="entry name" value="ZGC:194242"/>
    <property type="match status" value="1"/>
</dbReference>
<reference evidence="5" key="2">
    <citation type="submission" date="2023-06" db="EMBL/GenBank/DDBJ databases">
        <authorList>
            <consortium name="Lawrence Berkeley National Laboratory"/>
            <person name="Haridas S."/>
            <person name="Hensen N."/>
            <person name="Bonometti L."/>
            <person name="Westerberg I."/>
            <person name="Brannstrom I.O."/>
            <person name="Guillou S."/>
            <person name="Cros-Aarteil S."/>
            <person name="Calhoun S."/>
            <person name="Kuo A."/>
            <person name="Mondo S."/>
            <person name="Pangilinan J."/>
            <person name="Riley R."/>
            <person name="Labutti K."/>
            <person name="Andreopoulos B."/>
            <person name="Lipzen A."/>
            <person name="Chen C."/>
            <person name="Yanf M."/>
            <person name="Daum C."/>
            <person name="Ng V."/>
            <person name="Clum A."/>
            <person name="Steindorff A."/>
            <person name="Ohm R."/>
            <person name="Martin F."/>
            <person name="Silar P."/>
            <person name="Natvig D."/>
            <person name="Lalanne C."/>
            <person name="Gautier V."/>
            <person name="Ament-Velasquez S.L."/>
            <person name="Kruys A."/>
            <person name="Hutchinson M.I."/>
            <person name="Powell A.J."/>
            <person name="Barry K."/>
            <person name="Miller A.N."/>
            <person name="Grigoriev I.V."/>
            <person name="Debuchy R."/>
            <person name="Gladieux P."/>
            <person name="Thoren M.H."/>
            <person name="Johannesson H."/>
        </authorList>
    </citation>
    <scope>NUCLEOTIDE SEQUENCE</scope>
    <source>
        <strain evidence="5">CBS 958.72</strain>
    </source>
</reference>
<dbReference type="EMBL" id="JAULSN010000007">
    <property type="protein sequence ID" value="KAK3367276.1"/>
    <property type="molecule type" value="Genomic_DNA"/>
</dbReference>
<dbReference type="InterPro" id="IPR013216">
    <property type="entry name" value="Methyltransf_11"/>
</dbReference>
<evidence type="ECO:0000256" key="2">
    <source>
        <dbReference type="ARBA" id="ARBA00038188"/>
    </source>
</evidence>
<gene>
    <name evidence="5" type="ORF">B0T24DRAFT_723082</name>
</gene>
<feature type="domain" description="Methyltransferase type 11" evidence="4">
    <location>
        <begin position="199"/>
        <end position="239"/>
    </location>
</feature>
<evidence type="ECO:0000259" key="4">
    <source>
        <dbReference type="Pfam" id="PF08241"/>
    </source>
</evidence>
<dbReference type="Pfam" id="PF08241">
    <property type="entry name" value="Methyltransf_11"/>
    <property type="match status" value="1"/>
</dbReference>
<feature type="compositionally biased region" description="Polar residues" evidence="3">
    <location>
        <begin position="15"/>
        <end position="24"/>
    </location>
</feature>
<feature type="compositionally biased region" description="Basic and acidic residues" evidence="3">
    <location>
        <begin position="1"/>
        <end position="12"/>
    </location>
</feature>
<dbReference type="GO" id="GO:0005783">
    <property type="term" value="C:endoplasmic reticulum"/>
    <property type="evidence" value="ECO:0007669"/>
    <property type="project" value="TreeGrafter"/>
</dbReference>
<dbReference type="GO" id="GO:0016126">
    <property type="term" value="P:sterol biosynthetic process"/>
    <property type="evidence" value="ECO:0007669"/>
    <property type="project" value="TreeGrafter"/>
</dbReference>
<accession>A0AAE0K0T8</accession>
<dbReference type="GO" id="GO:0003838">
    <property type="term" value="F:sterol 24-C-methyltransferase activity"/>
    <property type="evidence" value="ECO:0007669"/>
    <property type="project" value="TreeGrafter"/>
</dbReference>
<protein>
    <submittedName>
        <fullName evidence="5">S-adenosyl-L-methionine-dependent methyltransferase</fullName>
    </submittedName>
</protein>
<evidence type="ECO:0000256" key="3">
    <source>
        <dbReference type="SAM" id="MobiDB-lite"/>
    </source>
</evidence>
<dbReference type="SUPFAM" id="SSF53335">
    <property type="entry name" value="S-adenosyl-L-methionine-dependent methyltransferases"/>
    <property type="match status" value="1"/>
</dbReference>
<feature type="region of interest" description="Disordered" evidence="3">
    <location>
        <begin position="1"/>
        <end position="55"/>
    </location>
</feature>
<dbReference type="PANTHER" id="PTHR44068:SF1">
    <property type="entry name" value="HYPOTHETICAL LOC100005854"/>
    <property type="match status" value="1"/>
</dbReference>
<dbReference type="InterPro" id="IPR029063">
    <property type="entry name" value="SAM-dependent_MTases_sf"/>
</dbReference>
<evidence type="ECO:0000256" key="1">
    <source>
        <dbReference type="ARBA" id="ARBA00022679"/>
    </source>
</evidence>
<keyword evidence="1" id="KW-0808">Transferase</keyword>
<dbReference type="AlphaFoldDB" id="A0AAE0K0T8"/>
<evidence type="ECO:0000313" key="5">
    <source>
        <dbReference type="EMBL" id="KAK3367276.1"/>
    </source>
</evidence>
<keyword evidence="5" id="KW-0489">Methyltransferase</keyword>
<dbReference type="Proteomes" id="UP001287356">
    <property type="component" value="Unassembled WGS sequence"/>
</dbReference>
<comment type="similarity">
    <text evidence="2">Belongs to the class I-like SAM-binding methyltransferase superfamily. Erg6/SMT family.</text>
</comment>
<sequence length="304" mass="34031">MAPSPPEKKAEAPLRQSTLTNFRTGVSIGPRISKSNKPAPAKPKSNKPATPGHDRVTTDVLIAIKSIHLANIASQKKNHEYRKYRLHNEVVRLWLYETGEGGQGRASITHIAVIPKGVRHTPGTVPTEPFGIGNDDFNAGLKQSKYGYPVLELHELVKPVTLAEMKSKWGMGAPMGWRYVSADLWGDRWGEDDERADKKLPFDDATFDAVYVFEALCYAPDRAAAYGKVWRVLKPGGLSALTDWAMTDKFVEGNLYHRDMRNWTEFSNATIRMPRVAEMRAALAETGFEVLYEENIVYRSYPGP</sequence>
<keyword evidence="6" id="KW-1185">Reference proteome</keyword>
<proteinExistence type="inferred from homology"/>
<feature type="compositionally biased region" description="Low complexity" evidence="3">
    <location>
        <begin position="33"/>
        <end position="49"/>
    </location>
</feature>
<comment type="caution">
    <text evidence="5">The sequence shown here is derived from an EMBL/GenBank/DDBJ whole genome shotgun (WGS) entry which is preliminary data.</text>
</comment>
<organism evidence="5 6">
    <name type="scientific">Lasiosphaeria ovina</name>
    <dbReference type="NCBI Taxonomy" id="92902"/>
    <lineage>
        <taxon>Eukaryota</taxon>
        <taxon>Fungi</taxon>
        <taxon>Dikarya</taxon>
        <taxon>Ascomycota</taxon>
        <taxon>Pezizomycotina</taxon>
        <taxon>Sordariomycetes</taxon>
        <taxon>Sordariomycetidae</taxon>
        <taxon>Sordariales</taxon>
        <taxon>Lasiosphaeriaceae</taxon>
        <taxon>Lasiosphaeria</taxon>
    </lineage>
</organism>
<reference evidence="5" key="1">
    <citation type="journal article" date="2023" name="Mol. Phylogenet. Evol.">
        <title>Genome-scale phylogeny and comparative genomics of the fungal order Sordariales.</title>
        <authorList>
            <person name="Hensen N."/>
            <person name="Bonometti L."/>
            <person name="Westerberg I."/>
            <person name="Brannstrom I.O."/>
            <person name="Guillou S."/>
            <person name="Cros-Aarteil S."/>
            <person name="Calhoun S."/>
            <person name="Haridas S."/>
            <person name="Kuo A."/>
            <person name="Mondo S."/>
            <person name="Pangilinan J."/>
            <person name="Riley R."/>
            <person name="LaButti K."/>
            <person name="Andreopoulos B."/>
            <person name="Lipzen A."/>
            <person name="Chen C."/>
            <person name="Yan M."/>
            <person name="Daum C."/>
            <person name="Ng V."/>
            <person name="Clum A."/>
            <person name="Steindorff A."/>
            <person name="Ohm R.A."/>
            <person name="Martin F."/>
            <person name="Silar P."/>
            <person name="Natvig D.O."/>
            <person name="Lalanne C."/>
            <person name="Gautier V."/>
            <person name="Ament-Velasquez S.L."/>
            <person name="Kruys A."/>
            <person name="Hutchinson M.I."/>
            <person name="Powell A.J."/>
            <person name="Barry K."/>
            <person name="Miller A.N."/>
            <person name="Grigoriev I.V."/>
            <person name="Debuchy R."/>
            <person name="Gladieux P."/>
            <person name="Hiltunen Thoren M."/>
            <person name="Johannesson H."/>
        </authorList>
    </citation>
    <scope>NUCLEOTIDE SEQUENCE</scope>
    <source>
        <strain evidence="5">CBS 958.72</strain>
    </source>
</reference>